<evidence type="ECO:0000313" key="2">
    <source>
        <dbReference type="EMBL" id="KAA6335003.1"/>
    </source>
</evidence>
<dbReference type="InterPro" id="IPR014061">
    <property type="entry name" value="BrxL-like"/>
</dbReference>
<gene>
    <name evidence="2" type="ORF">EZS27_016730</name>
</gene>
<reference evidence="2" key="1">
    <citation type="submission" date="2019-03" db="EMBL/GenBank/DDBJ databases">
        <title>Single cell metagenomics reveals metabolic interactions within the superorganism composed of flagellate Streblomastix strix and complex community of Bacteroidetes bacteria on its surface.</title>
        <authorList>
            <person name="Treitli S.C."/>
            <person name="Kolisko M."/>
            <person name="Husnik F."/>
            <person name="Keeling P."/>
            <person name="Hampl V."/>
        </authorList>
    </citation>
    <scope>NUCLEOTIDE SEQUENCE</scope>
    <source>
        <strain evidence="2">STM</strain>
    </source>
</reference>
<comment type="caution">
    <text evidence="2">The sequence shown here is derived from an EMBL/GenBank/DDBJ whole genome shotgun (WGS) entry which is preliminary data.</text>
</comment>
<name>A0A5J4RPI3_9ZZZZ</name>
<dbReference type="Pfam" id="PF20442">
    <property type="entry name" value="BrxL_N"/>
    <property type="match status" value="1"/>
</dbReference>
<feature type="domain" description="BREX system Lon protease-like BrxL N-terminal" evidence="1">
    <location>
        <begin position="12"/>
        <end position="139"/>
    </location>
</feature>
<accession>A0A5J4RPI3</accession>
<dbReference type="Pfam" id="PF13337">
    <property type="entry name" value="BrxL_ATPase"/>
    <property type="match status" value="1"/>
</dbReference>
<sequence>MNKIIGEKIRTHFSSMAIYRDPMPTDSLFKGRNLPSFVKDFILKKYINESGQIDIGALTSFLDMVIPKKAETVKDKLSQGEQLTLLTRFIIYIDLVKGIRRFAIPDMGIKLNEGQIPEYVYTQHKGDLVDGEKWGIIKLCLLPDEDGKHNHVEMVDFKPFKPYKSVDINCFREARKKFTTEEWMDVILSAMEYDSAGFESIRQKFEFLTRLLIFVEPRLNMIELAPKGTGKSYVFGNLSKYGWLVSGGKVSRAKLFFDKQKQQNGIIKNHDFTAFDEIQTIVFQEPSEIQTALKSYLESGKTTIDQNEFTSECGFDTNGKYPIKRKSQTYNK</sequence>
<dbReference type="AlphaFoldDB" id="A0A5J4RPI3"/>
<proteinExistence type="predicted"/>
<dbReference type="EMBL" id="SNRY01000938">
    <property type="protein sequence ID" value="KAA6335003.1"/>
    <property type="molecule type" value="Genomic_DNA"/>
</dbReference>
<dbReference type="InterPro" id="IPR046838">
    <property type="entry name" value="BrxL_N"/>
</dbReference>
<evidence type="ECO:0000259" key="1">
    <source>
        <dbReference type="Pfam" id="PF20442"/>
    </source>
</evidence>
<organism evidence="2">
    <name type="scientific">termite gut metagenome</name>
    <dbReference type="NCBI Taxonomy" id="433724"/>
    <lineage>
        <taxon>unclassified sequences</taxon>
        <taxon>metagenomes</taxon>
        <taxon>organismal metagenomes</taxon>
    </lineage>
</organism>
<protein>
    <recommendedName>
        <fullName evidence="1">BREX system Lon protease-like BrxL N-terminal domain-containing protein</fullName>
    </recommendedName>
</protein>